<comment type="caution">
    <text evidence="2">The sequence shown here is derived from an EMBL/GenBank/DDBJ whole genome shotgun (WGS) entry which is preliminary data.</text>
</comment>
<feature type="non-terminal residue" evidence="2">
    <location>
        <position position="1"/>
    </location>
</feature>
<reference evidence="2" key="1">
    <citation type="submission" date="2023-10" db="EMBL/GenBank/DDBJ databases">
        <authorList>
            <person name="Chen Y."/>
            <person name="Shah S."/>
            <person name="Dougan E. K."/>
            <person name="Thang M."/>
            <person name="Chan C."/>
        </authorList>
    </citation>
    <scope>NUCLEOTIDE SEQUENCE [LARGE SCALE GENOMIC DNA]</scope>
</reference>
<feature type="compositionally biased region" description="Pro residues" evidence="1">
    <location>
        <begin position="1"/>
        <end position="15"/>
    </location>
</feature>
<evidence type="ECO:0000256" key="1">
    <source>
        <dbReference type="SAM" id="MobiDB-lite"/>
    </source>
</evidence>
<accession>A0ABN9S6N3</accession>
<feature type="compositionally biased region" description="Low complexity" evidence="1">
    <location>
        <begin position="54"/>
        <end position="64"/>
    </location>
</feature>
<sequence>ARPNPPVAPPLPSSLPPLRRAGCWRGPRLLGPHSPRGGPPPEGHGAPLEAVVPRSAAAAAARASGEGTPGSCPVLGTQCRSAGAAAGEPLALGSRSEGQGFEVRWDGRLLADAGILDCEGTGQQHLEEHAPIANADED</sequence>
<dbReference type="Proteomes" id="UP001189429">
    <property type="component" value="Unassembled WGS sequence"/>
</dbReference>
<evidence type="ECO:0000313" key="2">
    <source>
        <dbReference type="EMBL" id="CAK0827508.1"/>
    </source>
</evidence>
<protein>
    <submittedName>
        <fullName evidence="2">Uncharacterized protein</fullName>
    </submittedName>
</protein>
<gene>
    <name evidence="2" type="ORF">PCOR1329_LOCUS27027</name>
</gene>
<feature type="region of interest" description="Disordered" evidence="1">
    <location>
        <begin position="1"/>
        <end position="78"/>
    </location>
</feature>
<proteinExistence type="predicted"/>
<name>A0ABN9S6N3_9DINO</name>
<dbReference type="EMBL" id="CAUYUJ010009715">
    <property type="protein sequence ID" value="CAK0827508.1"/>
    <property type="molecule type" value="Genomic_DNA"/>
</dbReference>
<organism evidence="2 3">
    <name type="scientific">Prorocentrum cordatum</name>
    <dbReference type="NCBI Taxonomy" id="2364126"/>
    <lineage>
        <taxon>Eukaryota</taxon>
        <taxon>Sar</taxon>
        <taxon>Alveolata</taxon>
        <taxon>Dinophyceae</taxon>
        <taxon>Prorocentrales</taxon>
        <taxon>Prorocentraceae</taxon>
        <taxon>Prorocentrum</taxon>
    </lineage>
</organism>
<keyword evidence="3" id="KW-1185">Reference proteome</keyword>
<evidence type="ECO:0000313" key="3">
    <source>
        <dbReference type="Proteomes" id="UP001189429"/>
    </source>
</evidence>